<evidence type="ECO:0000256" key="3">
    <source>
        <dbReference type="PROSITE-ProRule" id="PRU00339"/>
    </source>
</evidence>
<gene>
    <name evidence="5" type="ORF">RFI_06660</name>
</gene>
<evidence type="ECO:0000313" key="5">
    <source>
        <dbReference type="EMBL" id="ETO30461.1"/>
    </source>
</evidence>
<dbReference type="PANTHER" id="PTHR45641">
    <property type="entry name" value="TETRATRICOPEPTIDE REPEAT PROTEIN (AFU_ORTHOLOGUE AFUA_6G03870)"/>
    <property type="match status" value="1"/>
</dbReference>
<dbReference type="Pfam" id="PF13424">
    <property type="entry name" value="TPR_12"/>
    <property type="match status" value="1"/>
</dbReference>
<dbReference type="AlphaFoldDB" id="X6NWW2"/>
<dbReference type="InterPro" id="IPR029030">
    <property type="entry name" value="Caspase-like_dom_sf"/>
</dbReference>
<feature type="region of interest" description="Disordered" evidence="4">
    <location>
        <begin position="411"/>
        <end position="436"/>
    </location>
</feature>
<keyword evidence="1" id="KW-0677">Repeat</keyword>
<protein>
    <submittedName>
        <fullName evidence="5">Uncharacterized protein</fullName>
    </submittedName>
</protein>
<feature type="repeat" description="TPR" evidence="3">
    <location>
        <begin position="657"/>
        <end position="690"/>
    </location>
</feature>
<dbReference type="SUPFAM" id="SSF48452">
    <property type="entry name" value="TPR-like"/>
    <property type="match status" value="1"/>
</dbReference>
<dbReference type="PANTHER" id="PTHR45641:SF1">
    <property type="entry name" value="AAA+ ATPASE DOMAIN-CONTAINING PROTEIN"/>
    <property type="match status" value="1"/>
</dbReference>
<feature type="compositionally biased region" description="Low complexity" evidence="4">
    <location>
        <begin position="420"/>
        <end position="430"/>
    </location>
</feature>
<evidence type="ECO:0000256" key="4">
    <source>
        <dbReference type="SAM" id="MobiDB-lite"/>
    </source>
</evidence>
<dbReference type="SMART" id="SM00028">
    <property type="entry name" value="TPR"/>
    <property type="match status" value="3"/>
</dbReference>
<evidence type="ECO:0000256" key="1">
    <source>
        <dbReference type="ARBA" id="ARBA00022737"/>
    </source>
</evidence>
<accession>X6NWW2</accession>
<dbReference type="Gene3D" id="1.25.40.10">
    <property type="entry name" value="Tetratricopeptide repeat domain"/>
    <property type="match status" value="1"/>
</dbReference>
<dbReference type="PROSITE" id="PS50005">
    <property type="entry name" value="TPR"/>
    <property type="match status" value="2"/>
</dbReference>
<dbReference type="InterPro" id="IPR019734">
    <property type="entry name" value="TPR_rpt"/>
</dbReference>
<comment type="caution">
    <text evidence="5">The sequence shown here is derived from an EMBL/GenBank/DDBJ whole genome shotgun (WGS) entry which is preliminary data.</text>
</comment>
<proteinExistence type="predicted"/>
<dbReference type="Proteomes" id="UP000023152">
    <property type="component" value="Unassembled WGS sequence"/>
</dbReference>
<feature type="repeat" description="TPR" evidence="3">
    <location>
        <begin position="615"/>
        <end position="648"/>
    </location>
</feature>
<dbReference type="Gene3D" id="3.40.50.1460">
    <property type="match status" value="1"/>
</dbReference>
<evidence type="ECO:0000313" key="6">
    <source>
        <dbReference type="Proteomes" id="UP000023152"/>
    </source>
</evidence>
<evidence type="ECO:0000256" key="2">
    <source>
        <dbReference type="ARBA" id="ARBA00022803"/>
    </source>
</evidence>
<dbReference type="InterPro" id="IPR011990">
    <property type="entry name" value="TPR-like_helical_dom_sf"/>
</dbReference>
<organism evidence="5 6">
    <name type="scientific">Reticulomyxa filosa</name>
    <dbReference type="NCBI Taxonomy" id="46433"/>
    <lineage>
        <taxon>Eukaryota</taxon>
        <taxon>Sar</taxon>
        <taxon>Rhizaria</taxon>
        <taxon>Retaria</taxon>
        <taxon>Foraminifera</taxon>
        <taxon>Monothalamids</taxon>
        <taxon>Reticulomyxidae</taxon>
        <taxon>Reticulomyxa</taxon>
    </lineage>
</organism>
<dbReference type="EMBL" id="ASPP01005459">
    <property type="protein sequence ID" value="ETO30461.1"/>
    <property type="molecule type" value="Genomic_DNA"/>
</dbReference>
<sequence length="751" mass="88078">MQTFKLIAFLKLYHNLFKLTNFVCFLRKDIEQLKKFGQRTFLFKKNIYNSFYFKSIKAGQNSKTMPWNFFIMIDGRIYRVKLQTLTIESLRQQIIEVTKEDQQNNELIRVCDRNESDITTDEHLKIVAKEQIALTAYFQPSFTLLYFFSNEKCLYFSNNKKNMDRISIKRKVSENRTFILCRAIKYEKRPYLERAKQDLHLLQELFEQRFGYEVLNTFHPQRPNTELLTLKGLNKFLLKHCWKLTDIPISTFYDGLILVWCGHGYGDGANDRDSILITSDEKEKNFKDIQDEFVIKTSYFVGKPKIFMHITYREEEEEKKNQSNIRYNHNADIFTIFANASANVIVNKPENEIDKKGIHFTQIFCQMVENIIDKNFDFIAEQVTKLVSGQIVAKEEVQTDSNVHSNLYLIPRPEDRRVNNSDNNDSNDNDTLPDFRKHWNKDWKKANAEAAKLVEKMKSNEQGVIVVAKHTSQWQDTRNPSSFISLVYKNKADKQQFGEYWMYVIKGNVVLLDNVDIDGNLYAIGCEIQCRGNVNITMELFVTTNTIIDEKLKRSILPVQWKTHLHHDVPVQLQDLKDNARKCFGNSSYEEAIKHFLLALELSIENFEFDHPHIADAYNNLGLGYARRGKYDKALECHEKSLRISLDIFGTNHNDVADSYYSLGNIYDSKQQYDKAIEYYGKSLKILKSFGNSNRLVGDLCWNLGLTFEKMLENKTAHEYYEESWKSYSILLGDWNEETLASKRKTKLLSS</sequence>
<reference evidence="5 6" key="1">
    <citation type="journal article" date="2013" name="Curr. Biol.">
        <title>The Genome of the Foraminiferan Reticulomyxa filosa.</title>
        <authorList>
            <person name="Glockner G."/>
            <person name="Hulsmann N."/>
            <person name="Schleicher M."/>
            <person name="Noegel A.A."/>
            <person name="Eichinger L."/>
            <person name="Gallinger C."/>
            <person name="Pawlowski J."/>
            <person name="Sierra R."/>
            <person name="Euteneuer U."/>
            <person name="Pillet L."/>
            <person name="Moustafa A."/>
            <person name="Platzer M."/>
            <person name="Groth M."/>
            <person name="Szafranski K."/>
            <person name="Schliwa M."/>
        </authorList>
    </citation>
    <scope>NUCLEOTIDE SEQUENCE [LARGE SCALE GENOMIC DNA]</scope>
</reference>
<name>X6NWW2_RETFI</name>
<keyword evidence="2 3" id="KW-0802">TPR repeat</keyword>
<dbReference type="SUPFAM" id="SSF52129">
    <property type="entry name" value="Caspase-like"/>
    <property type="match status" value="1"/>
</dbReference>
<dbReference type="PROSITE" id="PS50293">
    <property type="entry name" value="TPR_REGION"/>
    <property type="match status" value="2"/>
</dbReference>
<keyword evidence="6" id="KW-1185">Reference proteome</keyword>